<reference evidence="3" key="3">
    <citation type="submission" date="2025-09" db="UniProtKB">
        <authorList>
            <consortium name="Ensembl"/>
        </authorList>
    </citation>
    <scope>IDENTIFICATION</scope>
</reference>
<keyword evidence="4" id="KW-1185">Reference proteome</keyword>
<evidence type="ECO:0000256" key="1">
    <source>
        <dbReference type="SAM" id="MobiDB-lite"/>
    </source>
</evidence>
<reference evidence="3" key="2">
    <citation type="submission" date="2025-08" db="UniProtKB">
        <authorList>
            <consortium name="Ensembl"/>
        </authorList>
    </citation>
    <scope>IDENTIFICATION</scope>
</reference>
<evidence type="ECO:0000313" key="3">
    <source>
        <dbReference type="Ensembl" id="ENSAPLP00000002387.2"/>
    </source>
</evidence>
<organism evidence="3 4">
    <name type="scientific">Anas platyrhynchos platyrhynchos</name>
    <name type="common">Northern mallard</name>
    <dbReference type="NCBI Taxonomy" id="8840"/>
    <lineage>
        <taxon>Eukaryota</taxon>
        <taxon>Metazoa</taxon>
        <taxon>Chordata</taxon>
        <taxon>Craniata</taxon>
        <taxon>Vertebrata</taxon>
        <taxon>Euteleostomi</taxon>
        <taxon>Archelosauria</taxon>
        <taxon>Archosauria</taxon>
        <taxon>Dinosauria</taxon>
        <taxon>Saurischia</taxon>
        <taxon>Theropoda</taxon>
        <taxon>Coelurosauria</taxon>
        <taxon>Aves</taxon>
        <taxon>Neognathae</taxon>
        <taxon>Galloanserae</taxon>
        <taxon>Anseriformes</taxon>
        <taxon>Anatidae</taxon>
        <taxon>Anatinae</taxon>
        <taxon>Anas</taxon>
    </lineage>
</organism>
<dbReference type="InterPro" id="IPR017943">
    <property type="entry name" value="Bactericidal_perm-incr_a/b_dom"/>
</dbReference>
<dbReference type="Pfam" id="PF01273">
    <property type="entry name" value="LBP_BPI_CETP"/>
    <property type="match status" value="1"/>
</dbReference>
<reference evidence="4" key="1">
    <citation type="submission" date="2017-10" db="EMBL/GenBank/DDBJ databases">
        <title>A new Pekin duck reference genome.</title>
        <authorList>
            <person name="Hou Z.-C."/>
            <person name="Zhou Z.-K."/>
            <person name="Zhu F."/>
            <person name="Hou S.-S."/>
        </authorList>
    </citation>
    <scope>NUCLEOTIDE SEQUENCE [LARGE SCALE GENOMIC DNA]</scope>
</reference>
<name>U3I566_ANAPP</name>
<dbReference type="PANTHER" id="PTHR46019:SF4">
    <property type="entry name" value="BPI FOLD-CONTAINING FAMILY B MEMBER 4"/>
    <property type="match status" value="1"/>
</dbReference>
<dbReference type="Gene3D" id="3.15.10.10">
    <property type="entry name" value="Bactericidal permeability-increasing protein, domain 1"/>
    <property type="match status" value="1"/>
</dbReference>
<feature type="region of interest" description="Disordered" evidence="1">
    <location>
        <begin position="324"/>
        <end position="343"/>
    </location>
</feature>
<dbReference type="GO" id="GO:0008289">
    <property type="term" value="F:lipid binding"/>
    <property type="evidence" value="ECO:0007669"/>
    <property type="project" value="InterPro"/>
</dbReference>
<dbReference type="HOGENOM" id="CLU_031635_1_0_1"/>
<evidence type="ECO:0000259" key="2">
    <source>
        <dbReference type="SMART" id="SM00328"/>
    </source>
</evidence>
<protein>
    <submittedName>
        <fullName evidence="3">BPI fold containing family B member 4</fullName>
    </submittedName>
</protein>
<dbReference type="Ensembl" id="ENSAPLT00000002976.2">
    <property type="protein sequence ID" value="ENSAPLP00000002387.2"/>
    <property type="gene ID" value="ENSAPLG00000002941.2"/>
</dbReference>
<dbReference type="SUPFAM" id="SSF55394">
    <property type="entry name" value="Bactericidal permeability-increasing protein, BPI"/>
    <property type="match status" value="2"/>
</dbReference>
<dbReference type="AlphaFoldDB" id="U3I566"/>
<proteinExistence type="predicted"/>
<dbReference type="GeneTree" id="ENSGT01100000263546"/>
<evidence type="ECO:0000313" key="4">
    <source>
        <dbReference type="Proteomes" id="UP000016666"/>
    </source>
</evidence>
<gene>
    <name evidence="3" type="primary">BPIFB4</name>
</gene>
<feature type="domain" description="Lipid-binding serum glycoprotein N-terminal" evidence="2">
    <location>
        <begin position="109"/>
        <end position="311"/>
    </location>
</feature>
<dbReference type="InterPro" id="IPR017942">
    <property type="entry name" value="Lipid-bd_serum_glycop_N"/>
</dbReference>
<dbReference type="PANTHER" id="PTHR46019">
    <property type="entry name" value="BPI FOLD-CONTAINING FAMILY B MEMBER 4-RELATED"/>
    <property type="match status" value="1"/>
</dbReference>
<sequence>SPALAGSLQQGSALRGALGEVPLGSGAPGVDGSGGLGGGLLGGVGLLGGLTGGLLGGGGGGLLGGLTGGLLGAGGGAGGALLGGGGEAGGGLGWPAAAGDIPRGGIPPGVSGGALGDGGLQGTAGTLGGPGGLLGRGGLLGSGGLLGGGGLLGVLGEGGLLSTVQGLTGLRIVDLTLPRVSLRLLPGIGVHLNLYTRVALNGKSLLGLLDIAVEVNITSRVRLTMDGTGYPRLVIEKCDTLLGVWLLPIPLQLCPVLDVALGLVSDQLGFVNSLVPLGLLGSIQYTVSSLPLVTGQFLEVDLNTVVGRAAGGLVDFPLGRTESVPAPPRVPMPPLPPMPDTSSSQLGLSVNFLRSVLSALQKEGALDLDIANGMVSTG</sequence>
<dbReference type="InterPro" id="IPR051660">
    <property type="entry name" value="BPI_fold-BPI/LBP"/>
</dbReference>
<feature type="compositionally biased region" description="Pro residues" evidence="1">
    <location>
        <begin position="325"/>
        <end position="339"/>
    </location>
</feature>
<dbReference type="Proteomes" id="UP000016666">
    <property type="component" value="Unassembled WGS sequence"/>
</dbReference>
<accession>U3I566</accession>
<dbReference type="SMART" id="SM00328">
    <property type="entry name" value="BPI1"/>
    <property type="match status" value="1"/>
</dbReference>